<proteinExistence type="predicted"/>
<organism evidence="2">
    <name type="scientific">freshwater metagenome</name>
    <dbReference type="NCBI Taxonomy" id="449393"/>
    <lineage>
        <taxon>unclassified sequences</taxon>
        <taxon>metagenomes</taxon>
        <taxon>ecological metagenomes</taxon>
    </lineage>
</organism>
<evidence type="ECO:0000313" key="2">
    <source>
        <dbReference type="EMBL" id="CAB4565052.1"/>
    </source>
</evidence>
<dbReference type="EMBL" id="CAEZSU010000247">
    <property type="protein sequence ID" value="CAB4565052.1"/>
    <property type="molecule type" value="Genomic_DNA"/>
</dbReference>
<dbReference type="AlphaFoldDB" id="A0A6J6DLT2"/>
<feature type="compositionally biased region" description="Basic and acidic residues" evidence="1">
    <location>
        <begin position="1"/>
        <end position="11"/>
    </location>
</feature>
<accession>A0A6J6DLT2</accession>
<feature type="region of interest" description="Disordered" evidence="1">
    <location>
        <begin position="1"/>
        <end position="23"/>
    </location>
</feature>
<protein>
    <submittedName>
        <fullName evidence="2">Unannotated protein</fullName>
    </submittedName>
</protein>
<reference evidence="2" key="1">
    <citation type="submission" date="2020-05" db="EMBL/GenBank/DDBJ databases">
        <authorList>
            <person name="Chiriac C."/>
            <person name="Salcher M."/>
            <person name="Ghai R."/>
            <person name="Kavagutti S V."/>
        </authorList>
    </citation>
    <scope>NUCLEOTIDE SEQUENCE</scope>
</reference>
<gene>
    <name evidence="2" type="ORF">UFOPK1495_01733</name>
</gene>
<name>A0A6J6DLT2_9ZZZZ</name>
<sequence>MKRTTKHEFDKRRGRLRLGGPSEDSGEFRLAVTGLGHNSGRRLVYGEARVGYLCGRTRRIAHDERTITLTAPTRKVGVIRGFPAVDDAQTIRFQLLPVVEPCSSVGRVIAAAEFGNGCEHEGQTGS</sequence>
<evidence type="ECO:0000256" key="1">
    <source>
        <dbReference type="SAM" id="MobiDB-lite"/>
    </source>
</evidence>